<evidence type="ECO:0000256" key="5">
    <source>
        <dbReference type="ARBA" id="ARBA00023004"/>
    </source>
</evidence>
<dbReference type="SUPFAM" id="SSF51197">
    <property type="entry name" value="Clavaminate synthase-like"/>
    <property type="match status" value="1"/>
</dbReference>
<protein>
    <submittedName>
        <fullName evidence="7">Alpha-ketoglutarate-dependent dioxygenase</fullName>
    </submittedName>
</protein>
<dbReference type="GO" id="GO:0046872">
    <property type="term" value="F:metal ion binding"/>
    <property type="evidence" value="ECO:0007669"/>
    <property type="project" value="UniProtKB-KW"/>
</dbReference>
<dbReference type="InterPro" id="IPR051178">
    <property type="entry name" value="TfdA_dioxygenase"/>
</dbReference>
<feature type="domain" description="TauD/TfdA-like" evidence="6">
    <location>
        <begin position="5"/>
        <end position="282"/>
    </location>
</feature>
<evidence type="ECO:0000313" key="7">
    <source>
        <dbReference type="EMBL" id="QFU78392.1"/>
    </source>
</evidence>
<reference evidence="7" key="1">
    <citation type="submission" date="2019-08" db="EMBL/GenBank/DDBJ databases">
        <title>Molecular mechanism underlying the enantioselective catabolism of chiral enantiomers of the herbicide napropamide by Sphingobium sp. strain B2.</title>
        <authorList>
            <person name="Huang J."/>
        </authorList>
    </citation>
    <scope>NUCLEOTIDE SEQUENCE</scope>
    <source>
        <strain evidence="7">B2</strain>
    </source>
</reference>
<keyword evidence="5" id="KW-0408">Iron</keyword>
<keyword evidence="3 7" id="KW-0223">Dioxygenase</keyword>
<keyword evidence="4" id="KW-0560">Oxidoreductase</keyword>
<dbReference type="Pfam" id="PF02668">
    <property type="entry name" value="TauD"/>
    <property type="match status" value="1"/>
</dbReference>
<dbReference type="Gene3D" id="3.60.130.10">
    <property type="entry name" value="Clavaminate synthase-like"/>
    <property type="match status" value="1"/>
</dbReference>
<name>A0A5P9NRN0_9SPHN</name>
<dbReference type="PANTHER" id="PTHR43779">
    <property type="entry name" value="DIOXYGENASE RV0097-RELATED"/>
    <property type="match status" value="1"/>
</dbReference>
<dbReference type="PANTHER" id="PTHR43779:SF3">
    <property type="entry name" value="(3R)-3-[(CARBOXYMETHYL)AMINO]FATTY ACID OXYGENASE_DECARBOXYLASE"/>
    <property type="match status" value="1"/>
</dbReference>
<keyword evidence="2" id="KW-0479">Metal-binding</keyword>
<evidence type="ECO:0000256" key="4">
    <source>
        <dbReference type="ARBA" id="ARBA00023002"/>
    </source>
</evidence>
<dbReference type="InterPro" id="IPR042098">
    <property type="entry name" value="TauD-like_sf"/>
</dbReference>
<comment type="similarity">
    <text evidence="1">Belongs to the TfdA dioxygenase family.</text>
</comment>
<evidence type="ECO:0000259" key="6">
    <source>
        <dbReference type="Pfam" id="PF02668"/>
    </source>
</evidence>
<dbReference type="GO" id="GO:0016706">
    <property type="term" value="F:2-oxoglutarate-dependent dioxygenase activity"/>
    <property type="evidence" value="ECO:0007669"/>
    <property type="project" value="UniProtKB-ARBA"/>
</dbReference>
<dbReference type="RefSeq" id="WP_145206890.1">
    <property type="nucleotide sequence ID" value="NZ_VDBZ01000011.1"/>
</dbReference>
<dbReference type="EMBL" id="MN262524">
    <property type="protein sequence ID" value="QFU78392.1"/>
    <property type="molecule type" value="Genomic_DNA"/>
</dbReference>
<proteinExistence type="inferred from homology"/>
<organism evidence="7">
    <name type="scientific">Sphingobium sp. B2</name>
    <dbReference type="NCBI Taxonomy" id="2583228"/>
    <lineage>
        <taxon>Bacteria</taxon>
        <taxon>Pseudomonadati</taxon>
        <taxon>Pseudomonadota</taxon>
        <taxon>Alphaproteobacteria</taxon>
        <taxon>Sphingomonadales</taxon>
        <taxon>Sphingomonadaceae</taxon>
        <taxon>Sphingobium</taxon>
    </lineage>
</organism>
<dbReference type="InterPro" id="IPR003819">
    <property type="entry name" value="TauD/TfdA-like"/>
</dbReference>
<accession>A0A5P9NRN0</accession>
<evidence type="ECO:0000256" key="3">
    <source>
        <dbReference type="ARBA" id="ARBA00022964"/>
    </source>
</evidence>
<sequence length="296" mass="33128">MPFQVNQLHPIFAAEMFGCDILKPVTDETRNAVEDAMAKYAVLVIRDQAAASDEDQVRFAKAFGPLELPPDLGMSERTRPTRVHPKLYDVSNLDENGNLDKPDTLRRKFAKGNELFHTDSSFNDLPTKWSMLLAHVVTPTGGNTEFVDTRAAYDALSPSMKEQVEPLSVIHSLTYSRERGGLTGTTVFDRAFPPVTQPLVRTSASGRKALYIGAHAATVVGMDEAAGRTLLDKLISDASRPEYIYSHKWLPGDLVIWDNRCTMHRATEYAYMEDRRDLRRATINEFGEDRVGARPI</sequence>
<gene>
    <name evidence="7" type="primary">snpd</name>
</gene>
<dbReference type="AlphaFoldDB" id="A0A5P9NRN0"/>
<evidence type="ECO:0000256" key="1">
    <source>
        <dbReference type="ARBA" id="ARBA00005896"/>
    </source>
</evidence>
<evidence type="ECO:0000256" key="2">
    <source>
        <dbReference type="ARBA" id="ARBA00022723"/>
    </source>
</evidence>